<evidence type="ECO:0000313" key="6">
    <source>
        <dbReference type="EMBL" id="SFB34328.1"/>
    </source>
</evidence>
<dbReference type="OrthoDB" id="3573673at2"/>
<evidence type="ECO:0000256" key="3">
    <source>
        <dbReference type="SAM" id="Phobius"/>
    </source>
</evidence>
<proteinExistence type="inferred from homology"/>
<gene>
    <name evidence="5" type="ORF">CXG46_02765</name>
    <name evidence="6" type="ORF">SAMN05192575_10823</name>
</gene>
<feature type="compositionally biased region" description="Low complexity" evidence="2">
    <location>
        <begin position="448"/>
        <end position="473"/>
    </location>
</feature>
<dbReference type="Proteomes" id="UP000233565">
    <property type="component" value="Unassembled WGS sequence"/>
</dbReference>
<keyword evidence="8" id="KW-1185">Reference proteome</keyword>
<dbReference type="AlphaFoldDB" id="A0A1I1ACT3"/>
<dbReference type="PANTHER" id="PTHR33392:SF6">
    <property type="entry name" value="POLYISOPRENYL-TEICHOIC ACID--PEPTIDOGLYCAN TEICHOIC ACID TRANSFERASE TAGU"/>
    <property type="match status" value="1"/>
</dbReference>
<dbReference type="InterPro" id="IPR004474">
    <property type="entry name" value="LytR_CpsA_psr"/>
</dbReference>
<dbReference type="RefSeq" id="WP_091199919.1">
    <property type="nucleotide sequence ID" value="NZ_FOKC01000008.1"/>
</dbReference>
<name>A0A1I1ACT3_9ACTN</name>
<feature type="transmembrane region" description="Helical" evidence="3">
    <location>
        <begin position="95"/>
        <end position="114"/>
    </location>
</feature>
<dbReference type="Gene3D" id="3.40.630.190">
    <property type="entry name" value="LCP protein"/>
    <property type="match status" value="1"/>
</dbReference>
<dbReference type="EMBL" id="PJBV01000011">
    <property type="protein sequence ID" value="PKH43407.1"/>
    <property type="molecule type" value="Genomic_DNA"/>
</dbReference>
<evidence type="ECO:0000313" key="7">
    <source>
        <dbReference type="Proteomes" id="UP000199113"/>
    </source>
</evidence>
<dbReference type="STRING" id="748909.SAMN05192575_10823"/>
<dbReference type="InterPro" id="IPR050922">
    <property type="entry name" value="LytR/CpsA/Psr_CW_biosynth"/>
</dbReference>
<keyword evidence="3" id="KW-1133">Transmembrane helix</keyword>
<comment type="similarity">
    <text evidence="1">Belongs to the LytR/CpsA/Psr (LCP) family.</text>
</comment>
<dbReference type="Pfam" id="PF03816">
    <property type="entry name" value="LytR_cpsA_psr"/>
    <property type="match status" value="1"/>
</dbReference>
<accession>A0A1I1ACT3</accession>
<evidence type="ECO:0000313" key="5">
    <source>
        <dbReference type="EMBL" id="PKH43407.1"/>
    </source>
</evidence>
<feature type="transmembrane region" description="Helical" evidence="3">
    <location>
        <begin position="59"/>
        <end position="83"/>
    </location>
</feature>
<reference evidence="5 8" key="2">
    <citation type="submission" date="2017-12" db="EMBL/GenBank/DDBJ databases">
        <title>Pharmacopeia of the Arctic Ocean.</title>
        <authorList>
            <person name="Collins E."/>
            <person name="Ducluzeau A.-L."/>
        </authorList>
    </citation>
    <scope>NUCLEOTIDE SEQUENCE [LARGE SCALE GENOMIC DNA]</scope>
    <source>
        <strain evidence="5 8">DSM 23325</strain>
    </source>
</reference>
<dbReference type="PANTHER" id="PTHR33392">
    <property type="entry name" value="POLYISOPRENYL-TEICHOIC ACID--PEPTIDOGLYCAN TEICHOIC ACID TRANSFERASE TAGU"/>
    <property type="match status" value="1"/>
</dbReference>
<protein>
    <submittedName>
        <fullName evidence="5">LytR family transcriptional regulator</fullName>
    </submittedName>
    <submittedName>
        <fullName evidence="6">Transcriptional attenuator, LytR family</fullName>
    </submittedName>
</protein>
<keyword evidence="3" id="KW-0812">Transmembrane</keyword>
<organism evidence="6 7">
    <name type="scientific">Nocardioides alpinus</name>
    <dbReference type="NCBI Taxonomy" id="748909"/>
    <lineage>
        <taxon>Bacteria</taxon>
        <taxon>Bacillati</taxon>
        <taxon>Actinomycetota</taxon>
        <taxon>Actinomycetes</taxon>
        <taxon>Propionibacteriales</taxon>
        <taxon>Nocardioidaceae</taxon>
        <taxon>Nocardioides</taxon>
    </lineage>
</organism>
<feature type="region of interest" description="Disordered" evidence="2">
    <location>
        <begin position="438"/>
        <end position="516"/>
    </location>
</feature>
<keyword evidence="3" id="KW-0472">Membrane</keyword>
<feature type="transmembrane region" description="Helical" evidence="3">
    <location>
        <begin position="28"/>
        <end position="47"/>
    </location>
</feature>
<dbReference type="Proteomes" id="UP000199113">
    <property type="component" value="Unassembled WGS sequence"/>
</dbReference>
<evidence type="ECO:0000313" key="8">
    <source>
        <dbReference type="Proteomes" id="UP000233565"/>
    </source>
</evidence>
<feature type="compositionally biased region" description="Pro residues" evidence="2">
    <location>
        <begin position="474"/>
        <end position="489"/>
    </location>
</feature>
<feature type="domain" description="Cell envelope-related transcriptional attenuator" evidence="4">
    <location>
        <begin position="191"/>
        <end position="363"/>
    </location>
</feature>
<evidence type="ECO:0000256" key="1">
    <source>
        <dbReference type="ARBA" id="ARBA00006068"/>
    </source>
</evidence>
<dbReference type="EMBL" id="FOKC01000008">
    <property type="protein sequence ID" value="SFB34328.1"/>
    <property type="molecule type" value="Genomic_DNA"/>
</dbReference>
<sequence length="516" mass="54932">MPPVPPPGSPQTRFTTLDRAQRVRFRRAVTLMLMTLVLPGSAQLVAGNRRVGRIALRTWLGLLVLGAVALVSSYVWHGVAFWAGTDTTFLQVLRLGLMVLAVGWAYLFIDAWRIGQPLTLQRQHRLAIVGVNGFLCFSVAGALLFGAHVVGVQRQFMISMFGDGAAVGASHGRYNVLLMGGDSGAGRWGLRPDSMTVASIDAETGKAVLISLPRNMQNFPFADGSVMDKQFPDGFDVEGMYLNGLSTWALDHADLFKGSESPGVDATIQGVEGITGLTMNYWAMVNLEGFKDLVDAVGGVELNVRQPIPVGLPHEKTFHYIEPGKRTLNGHDTLWFARAREGSDDYSRMARQKCVMGAMLQQVSPQVALRNFEDIAGASSAMVSTNVPRGEVDRFVELALKARSQKIATLSLVPPMINTANPDIALVQQKVADAIARAEGRAPEAETAEAAPEAEAPASEPASESESESAPVAPATPTPTPAPATPTNPPSVTGGSIGSLSEGYAANQSEDLGAVC</sequence>
<evidence type="ECO:0000259" key="4">
    <source>
        <dbReference type="Pfam" id="PF03816"/>
    </source>
</evidence>
<feature type="transmembrane region" description="Helical" evidence="3">
    <location>
        <begin position="126"/>
        <end position="150"/>
    </location>
</feature>
<dbReference type="NCBIfam" id="TIGR00350">
    <property type="entry name" value="lytR_cpsA_psr"/>
    <property type="match status" value="1"/>
</dbReference>
<evidence type="ECO:0000256" key="2">
    <source>
        <dbReference type="SAM" id="MobiDB-lite"/>
    </source>
</evidence>
<reference evidence="6" key="1">
    <citation type="submission" date="2016-10" db="EMBL/GenBank/DDBJ databases">
        <authorList>
            <person name="de Groot N.N."/>
        </authorList>
    </citation>
    <scope>NUCLEOTIDE SEQUENCE [LARGE SCALE GENOMIC DNA]</scope>
    <source>
        <strain evidence="6">CGMCC 1.10697</strain>
    </source>
</reference>